<feature type="compositionally biased region" description="Pro residues" evidence="1">
    <location>
        <begin position="236"/>
        <end position="249"/>
    </location>
</feature>
<evidence type="ECO:0000256" key="1">
    <source>
        <dbReference type="SAM" id="MobiDB-lite"/>
    </source>
</evidence>
<dbReference type="EMBL" id="BKCJ010362184">
    <property type="protein sequence ID" value="GFA05619.1"/>
    <property type="molecule type" value="Genomic_DNA"/>
</dbReference>
<name>A0A699J212_TANCI</name>
<feature type="region of interest" description="Disordered" evidence="1">
    <location>
        <begin position="95"/>
        <end position="116"/>
    </location>
</feature>
<feature type="compositionally biased region" description="Polar residues" evidence="1">
    <location>
        <begin position="97"/>
        <end position="110"/>
    </location>
</feature>
<dbReference type="AlphaFoldDB" id="A0A699J212"/>
<reference evidence="2" key="1">
    <citation type="journal article" date="2019" name="Sci. Rep.">
        <title>Draft genome of Tanacetum cinerariifolium, the natural source of mosquito coil.</title>
        <authorList>
            <person name="Yamashiro T."/>
            <person name="Shiraishi A."/>
            <person name="Satake H."/>
            <person name="Nakayama K."/>
        </authorList>
    </citation>
    <scope>NUCLEOTIDE SEQUENCE</scope>
</reference>
<feature type="compositionally biased region" description="Acidic residues" evidence="1">
    <location>
        <begin position="147"/>
        <end position="164"/>
    </location>
</feature>
<protein>
    <submittedName>
        <fullName evidence="2">Uncharacterized protein</fullName>
    </submittedName>
</protein>
<gene>
    <name evidence="2" type="ORF">Tci_577591</name>
</gene>
<feature type="compositionally biased region" description="Basic and acidic residues" evidence="1">
    <location>
        <begin position="131"/>
        <end position="141"/>
    </location>
</feature>
<sequence>MDKRKRFKLNLEIFRDIFKICPRVQGQDFDALPTDEEIMSFLRELEHIREINSLNDVVVDHMHQPWRTFVALIKKSLSGKTTEVLKKSMRDFYKTHPSGSGTITKTSPSVSKIKPSVTSEGIGVKLGVPDVAKKESSESRAKSWGNNEDDSNNEQDSNGEDSDQEKDNETKIIDKAEGDEKMDYTTSQLYDDVDIRLNEPVDTDKGFVEEEVPVSVISDSSPVFPTVIPQSLRSFTPPPKRSISTPPPTTKAINPPSTLLDFTSVFQFNNKVTALEKEVTELKKDDPLKTQVITLVDEHLDARLRANRDEFINYLLASITARITEQVKNQLPQILPKEEPEFEVADSDMPHDQEGNLGPTFRLHKGICTNYAELEYDFEECYKSPSKKLDWENPEGGDYPFDLTKPLPFVKIGNHQMVPVDYFFNNNLKYLQGGILTMTYTTSLTKIKVAQYDLPGIKDMVPNI</sequence>
<organism evidence="2">
    <name type="scientific">Tanacetum cinerariifolium</name>
    <name type="common">Dalmatian daisy</name>
    <name type="synonym">Chrysanthemum cinerariifolium</name>
    <dbReference type="NCBI Taxonomy" id="118510"/>
    <lineage>
        <taxon>Eukaryota</taxon>
        <taxon>Viridiplantae</taxon>
        <taxon>Streptophyta</taxon>
        <taxon>Embryophyta</taxon>
        <taxon>Tracheophyta</taxon>
        <taxon>Spermatophyta</taxon>
        <taxon>Magnoliopsida</taxon>
        <taxon>eudicotyledons</taxon>
        <taxon>Gunneridae</taxon>
        <taxon>Pentapetalae</taxon>
        <taxon>asterids</taxon>
        <taxon>campanulids</taxon>
        <taxon>Asterales</taxon>
        <taxon>Asteraceae</taxon>
        <taxon>Asteroideae</taxon>
        <taxon>Anthemideae</taxon>
        <taxon>Anthemidinae</taxon>
        <taxon>Tanacetum</taxon>
    </lineage>
</organism>
<evidence type="ECO:0000313" key="2">
    <source>
        <dbReference type="EMBL" id="GFA05619.1"/>
    </source>
</evidence>
<accession>A0A699J212</accession>
<proteinExistence type="predicted"/>
<feature type="compositionally biased region" description="Basic and acidic residues" evidence="1">
    <location>
        <begin position="165"/>
        <end position="183"/>
    </location>
</feature>
<feature type="region of interest" description="Disordered" evidence="1">
    <location>
        <begin position="128"/>
        <end position="185"/>
    </location>
</feature>
<comment type="caution">
    <text evidence="2">The sequence shown here is derived from an EMBL/GenBank/DDBJ whole genome shotgun (WGS) entry which is preliminary data.</text>
</comment>
<feature type="region of interest" description="Disordered" evidence="1">
    <location>
        <begin position="229"/>
        <end position="255"/>
    </location>
</feature>